<dbReference type="InterPro" id="IPR004843">
    <property type="entry name" value="Calcineurin-like_PHP"/>
</dbReference>
<dbReference type="Proteomes" id="UP000287168">
    <property type="component" value="Unassembled WGS sequence"/>
</dbReference>
<evidence type="ECO:0000313" key="2">
    <source>
        <dbReference type="EMBL" id="RWY43648.1"/>
    </source>
</evidence>
<dbReference type="PANTHER" id="PTHR37844:SF2">
    <property type="entry name" value="SER_THR PROTEIN PHOSPHATASE SUPERFAMILY (AFU_ORTHOLOGUE AFUA_1G14840)"/>
    <property type="match status" value="1"/>
</dbReference>
<comment type="caution">
    <text evidence="2">The sequence shown here is derived from an EMBL/GenBank/DDBJ whole genome shotgun (WGS) entry which is preliminary data.</text>
</comment>
<organism evidence="2 3">
    <name type="scientific">Falsigemmobacter intermedius</name>
    <dbReference type="NCBI Taxonomy" id="1553448"/>
    <lineage>
        <taxon>Bacteria</taxon>
        <taxon>Pseudomonadati</taxon>
        <taxon>Pseudomonadota</taxon>
        <taxon>Alphaproteobacteria</taxon>
        <taxon>Rhodobacterales</taxon>
        <taxon>Paracoccaceae</taxon>
        <taxon>Falsigemmobacter</taxon>
    </lineage>
</organism>
<dbReference type="PANTHER" id="PTHR37844">
    <property type="entry name" value="SER/THR PROTEIN PHOSPHATASE SUPERFAMILY (AFU_ORTHOLOGUE AFUA_1G14840)"/>
    <property type="match status" value="1"/>
</dbReference>
<proteinExistence type="predicted"/>
<evidence type="ECO:0000313" key="3">
    <source>
        <dbReference type="Proteomes" id="UP000287168"/>
    </source>
</evidence>
<gene>
    <name evidence="2" type="ORF">EP867_04400</name>
</gene>
<name>A0A444MF65_9RHOB</name>
<evidence type="ECO:0000259" key="1">
    <source>
        <dbReference type="Pfam" id="PF00149"/>
    </source>
</evidence>
<reference evidence="2 3" key="1">
    <citation type="journal article" date="2015" name="Int. J. Syst. Evol. Microbiol.">
        <title>Gemmobacter intermedius sp. nov., isolated from a white stork (Ciconia ciconia).</title>
        <authorList>
            <person name="Kampfer P."/>
            <person name="Jerzak L."/>
            <person name="Wilharm G."/>
            <person name="Golke J."/>
            <person name="Busse H.J."/>
            <person name="Glaeser S.P."/>
        </authorList>
    </citation>
    <scope>NUCLEOTIDE SEQUENCE [LARGE SCALE GENOMIC DNA]</scope>
    <source>
        <strain evidence="2 3">119/4</strain>
    </source>
</reference>
<keyword evidence="3" id="KW-1185">Reference proteome</keyword>
<protein>
    <recommendedName>
        <fullName evidence="1">Calcineurin-like phosphoesterase domain-containing protein</fullName>
    </recommendedName>
</protein>
<sequence>MWSLAALQGLWQVKSWKTNSTACPSLTELGRSHPQSTPSSGRKPMKILVLADLHLDQISCSDFRNELGQAIEEAGREAEALIIAGDLTERAAERWPDAIRWLNQYYPSKQTILIPGNHDYYGGSLDSLDAELSLICRDAGCTFGQCLNVCMGNTRILMATLWTDMRLYEGKGAAAVAESIENAQLLMPDYAQGAITLGASKRPATPYDTIDAHNRQREWLVKELARPWAGKTLIVTHHTPLRSALSRNSLLSPCFASDLGAIVHEYRPDAWLFGHTHHPVSYVTISGTVLQNASLGYSDELTGCTVTKRVRAGLIELESCAGAKPR</sequence>
<accession>A0A444MF65</accession>
<dbReference type="Pfam" id="PF00149">
    <property type="entry name" value="Metallophos"/>
    <property type="match status" value="1"/>
</dbReference>
<dbReference type="OrthoDB" id="356681at2"/>
<dbReference type="InterPro" id="IPR029052">
    <property type="entry name" value="Metallo-depent_PP-like"/>
</dbReference>
<dbReference type="EMBL" id="SBLC01000004">
    <property type="protein sequence ID" value="RWY43648.1"/>
    <property type="molecule type" value="Genomic_DNA"/>
</dbReference>
<dbReference type="GO" id="GO:0016787">
    <property type="term" value="F:hydrolase activity"/>
    <property type="evidence" value="ECO:0007669"/>
    <property type="project" value="InterPro"/>
</dbReference>
<dbReference type="AlphaFoldDB" id="A0A444MF65"/>
<feature type="domain" description="Calcineurin-like phosphoesterase" evidence="1">
    <location>
        <begin position="45"/>
        <end position="279"/>
    </location>
</feature>
<dbReference type="Gene3D" id="3.60.21.10">
    <property type="match status" value="1"/>
</dbReference>
<dbReference type="SUPFAM" id="SSF56300">
    <property type="entry name" value="Metallo-dependent phosphatases"/>
    <property type="match status" value="1"/>
</dbReference>